<gene>
    <name evidence="3" type="ORF">FHP25_31125</name>
</gene>
<feature type="compositionally biased region" description="Low complexity" evidence="1">
    <location>
        <begin position="27"/>
        <end position="65"/>
    </location>
</feature>
<feature type="chain" id="PRO_5022772403" description="TIGR03016 family PEP-CTERM system-associated outer membrane protein" evidence="2">
    <location>
        <begin position="24"/>
        <end position="584"/>
    </location>
</feature>
<dbReference type="RefSeq" id="WP_178133917.1">
    <property type="nucleotide sequence ID" value="NZ_VDUZ01000047.1"/>
</dbReference>
<reference evidence="3 4" key="1">
    <citation type="submission" date="2019-06" db="EMBL/GenBank/DDBJ databases">
        <title>New taxonomy in bacterial strain CC-CFT640, isolated from vineyard.</title>
        <authorList>
            <person name="Lin S.-Y."/>
            <person name="Tsai C.-F."/>
            <person name="Young C.-C."/>
        </authorList>
    </citation>
    <scope>NUCLEOTIDE SEQUENCE [LARGE SCALE GENOMIC DNA]</scope>
    <source>
        <strain evidence="3 4">CC-CFT640</strain>
    </source>
</reference>
<organism evidence="3 4">
    <name type="scientific">Vineibacter terrae</name>
    <dbReference type="NCBI Taxonomy" id="2586908"/>
    <lineage>
        <taxon>Bacteria</taxon>
        <taxon>Pseudomonadati</taxon>
        <taxon>Pseudomonadota</taxon>
        <taxon>Alphaproteobacteria</taxon>
        <taxon>Hyphomicrobiales</taxon>
        <taxon>Vineibacter</taxon>
    </lineage>
</organism>
<name>A0A5C8PBJ1_9HYPH</name>
<dbReference type="EMBL" id="VDUZ01000047">
    <property type="protein sequence ID" value="TXL71170.1"/>
    <property type="molecule type" value="Genomic_DNA"/>
</dbReference>
<dbReference type="Proteomes" id="UP000321638">
    <property type="component" value="Unassembled WGS sequence"/>
</dbReference>
<comment type="caution">
    <text evidence="3">The sequence shown here is derived from an EMBL/GenBank/DDBJ whole genome shotgun (WGS) entry which is preliminary data.</text>
</comment>
<dbReference type="AlphaFoldDB" id="A0A5C8PBJ1"/>
<dbReference type="SUPFAM" id="SSF56935">
    <property type="entry name" value="Porins"/>
    <property type="match status" value="1"/>
</dbReference>
<proteinExistence type="predicted"/>
<evidence type="ECO:0000313" key="3">
    <source>
        <dbReference type="EMBL" id="TXL71170.1"/>
    </source>
</evidence>
<feature type="signal peptide" evidence="2">
    <location>
        <begin position="1"/>
        <end position="23"/>
    </location>
</feature>
<evidence type="ECO:0000313" key="4">
    <source>
        <dbReference type="Proteomes" id="UP000321638"/>
    </source>
</evidence>
<evidence type="ECO:0008006" key="5">
    <source>
        <dbReference type="Google" id="ProtNLM"/>
    </source>
</evidence>
<keyword evidence="4" id="KW-1185">Reference proteome</keyword>
<accession>A0A5C8PBJ1</accession>
<keyword evidence="2" id="KW-0732">Signal</keyword>
<sequence length="584" mass="61215">MPKPDAALPAGLVALLLALPAAAQTAAPPRGAAPAPAVSGEGPAAPVAAPAVSGEGPAAPVAAPALQSPALGPLGGRDTPVGTRSLAGGTLPGFTSIAPGLGVVGISTPFDLGNRPYAIRPSIGIEVLATNDVSQTDGRSNVVTTIAPSLEAAVDTSRLFGSLRYTPALRLYGTHISQNDVDQVGDGRLLAALVPGLFYLDMRGAASVVSVRPGVIPGSGQFVGRRDTSQTYTAQVTPFLAYRFGSAAALQVGYSFQYSRQNGANSSQSSLNGLSEAYTAHRGFAVLRSGEDLGRLALQARIDGTRFVGNGIYDDAHRFVAALETRYAILRSVALLGEIGYENLKYAGTSPRSIEDPIWSVGLRLTPSPDSIVIVRYGRHSGFNSFSLNAGVALGARTDLFATYKESLSTSLSEAQDLLASTTIDALGNPVDSQSGAPVVLIPPFLGLSDTLFRMRIGTVSLRYHWPRDVFTLSGTWQKQDPVTSASTAESAISSHGTYATFSWRHEFSPRTTGMATVQYGRVSSAQFGQGDGNVYSAAATLAHELSDKLTASLQFSWTRDTARTTASETKQQFVFRAGLRRTF</sequence>
<feature type="region of interest" description="Disordered" evidence="1">
    <location>
        <begin position="27"/>
        <end position="87"/>
    </location>
</feature>
<protein>
    <recommendedName>
        <fullName evidence="5">TIGR03016 family PEP-CTERM system-associated outer membrane protein</fullName>
    </recommendedName>
</protein>
<evidence type="ECO:0000256" key="2">
    <source>
        <dbReference type="SAM" id="SignalP"/>
    </source>
</evidence>
<evidence type="ECO:0000256" key="1">
    <source>
        <dbReference type="SAM" id="MobiDB-lite"/>
    </source>
</evidence>